<reference evidence="1 2" key="1">
    <citation type="submission" date="2024-04" db="EMBL/GenBank/DDBJ databases">
        <authorList>
            <person name="Fracassetti M."/>
        </authorList>
    </citation>
    <scope>NUCLEOTIDE SEQUENCE [LARGE SCALE GENOMIC DNA]</scope>
</reference>
<evidence type="ECO:0000313" key="2">
    <source>
        <dbReference type="Proteomes" id="UP001497516"/>
    </source>
</evidence>
<proteinExistence type="predicted"/>
<evidence type="ECO:0000313" key="1">
    <source>
        <dbReference type="EMBL" id="CAL1395396.1"/>
    </source>
</evidence>
<organism evidence="1 2">
    <name type="scientific">Linum trigynum</name>
    <dbReference type="NCBI Taxonomy" id="586398"/>
    <lineage>
        <taxon>Eukaryota</taxon>
        <taxon>Viridiplantae</taxon>
        <taxon>Streptophyta</taxon>
        <taxon>Embryophyta</taxon>
        <taxon>Tracheophyta</taxon>
        <taxon>Spermatophyta</taxon>
        <taxon>Magnoliopsida</taxon>
        <taxon>eudicotyledons</taxon>
        <taxon>Gunneridae</taxon>
        <taxon>Pentapetalae</taxon>
        <taxon>rosids</taxon>
        <taxon>fabids</taxon>
        <taxon>Malpighiales</taxon>
        <taxon>Linaceae</taxon>
        <taxon>Linum</taxon>
    </lineage>
</organism>
<protein>
    <submittedName>
        <fullName evidence="1">Uncharacterized protein</fullName>
    </submittedName>
</protein>
<sequence length="72" mass="7756">MIPYAGYIVHFVVETPAARLLTGTLRDGVVRTGSRREESTARRRYGDLTTGGIDGIDGVMARGIDIDGEMAT</sequence>
<gene>
    <name evidence="1" type="ORF">LTRI10_LOCUS35832</name>
</gene>
<dbReference type="Proteomes" id="UP001497516">
    <property type="component" value="Chromosome 6"/>
</dbReference>
<name>A0AAV2FAT2_9ROSI</name>
<dbReference type="EMBL" id="OZ034819">
    <property type="protein sequence ID" value="CAL1395396.1"/>
    <property type="molecule type" value="Genomic_DNA"/>
</dbReference>
<keyword evidence="2" id="KW-1185">Reference proteome</keyword>
<accession>A0AAV2FAT2</accession>
<dbReference type="AlphaFoldDB" id="A0AAV2FAT2"/>